<dbReference type="GO" id="GO:0006302">
    <property type="term" value="P:double-strand break repair"/>
    <property type="evidence" value="ECO:0007669"/>
    <property type="project" value="InterPro"/>
</dbReference>
<evidence type="ECO:0000256" key="2">
    <source>
        <dbReference type="ARBA" id="ARBA00022723"/>
    </source>
</evidence>
<organism evidence="10 11">
    <name type="scientific">Thermovibrio ammonificans (strain DSM 15698 / JCM 12110 / HB-1)</name>
    <dbReference type="NCBI Taxonomy" id="648996"/>
    <lineage>
        <taxon>Bacteria</taxon>
        <taxon>Pseudomonadati</taxon>
        <taxon>Aquificota</taxon>
        <taxon>Aquificia</taxon>
        <taxon>Desulfurobacteriales</taxon>
        <taxon>Desulfurobacteriaceae</taxon>
        <taxon>Thermovibrio</taxon>
    </lineage>
</organism>
<dbReference type="PANTHER" id="PTHR30337">
    <property type="entry name" value="COMPONENT OF ATP-DEPENDENT DSDNA EXONUCLEASE"/>
    <property type="match status" value="1"/>
</dbReference>
<dbReference type="HOGENOM" id="CLU_026621_5_2_0"/>
<dbReference type="KEGG" id="tam:Theam_0706"/>
<dbReference type="Proteomes" id="UP000006362">
    <property type="component" value="Chromosome"/>
</dbReference>
<evidence type="ECO:0000256" key="5">
    <source>
        <dbReference type="ARBA" id="ARBA00022801"/>
    </source>
</evidence>
<dbReference type="InterPro" id="IPR050535">
    <property type="entry name" value="DNA_Repair-Maintenance_Comp"/>
</dbReference>
<evidence type="ECO:0000256" key="6">
    <source>
        <dbReference type="ARBA" id="ARBA00022839"/>
    </source>
</evidence>
<proteinExistence type="inferred from homology"/>
<dbReference type="GO" id="GO:0046872">
    <property type="term" value="F:metal ion binding"/>
    <property type="evidence" value="ECO:0007669"/>
    <property type="project" value="UniProtKB-KW"/>
</dbReference>
<dbReference type="AlphaFoldDB" id="E8T689"/>
<dbReference type="eggNOG" id="COG0420">
    <property type="taxonomic scope" value="Bacteria"/>
</dbReference>
<keyword evidence="5" id="KW-0378">Hydrolase</keyword>
<accession>E8T689</accession>
<sequence>MKIAHLSDSHLGYMQYHSPERKRDFLDAFKLAVERALELGAEVIVHTGDLFESYQPDMESLDGVIQVLRQVKERKVPFVAITGNHDRAMRRGVYPPHKLLENLGLLELIDPLGTKTVKGVLFAGLRYHPRVHVKRIREQFFDGLSEEARRSDLSVFMFHQALDFILSYEGAYELLVSELPEGFDYYAAGHVHLFTYQKLSSGGLLAYAGATEFRSKQEAQRGRRGFNLVNLETGELERVELEGLRPFVVESFNQENAREVLKELLEKVRSFDKPPVVLLTYTYSTVDLNHFSDLLEQLYSLALAVRIQKIRQLDEQETVAESRSYADYLKLFMGELKAPPKAVELGVELLSASPDSVPEIVEHFVREELGELYGEIEERLKKC</sequence>
<keyword evidence="2" id="KW-0479">Metal-binding</keyword>
<reference evidence="10" key="1">
    <citation type="submission" date="2011-01" db="EMBL/GenBank/DDBJ databases">
        <title>Complete sequence of chromosome of Thermovibrio ammonificans HB-1.</title>
        <authorList>
            <consortium name="US DOE Joint Genome Institute"/>
            <person name="Lucas S."/>
            <person name="Copeland A."/>
            <person name="Lapidus A."/>
            <person name="Cheng J.-F."/>
            <person name="Goodwin L."/>
            <person name="Pitluck S."/>
            <person name="Davenport K."/>
            <person name="Detter J.C."/>
            <person name="Han C."/>
            <person name="Tapia R."/>
            <person name="Land M."/>
            <person name="Hauser L."/>
            <person name="Kyrpides N."/>
            <person name="Ivanova N."/>
            <person name="Ovchinnikova G."/>
            <person name="Vetriani C."/>
            <person name="Woyke T."/>
        </authorList>
    </citation>
    <scope>NUCLEOTIDE SEQUENCE [LARGE SCALE GENOMIC DNA]</scope>
    <source>
        <strain evidence="10">HB-1</strain>
    </source>
</reference>
<dbReference type="PANTHER" id="PTHR30337:SF0">
    <property type="entry name" value="NUCLEASE SBCCD SUBUNIT D"/>
    <property type="match status" value="1"/>
</dbReference>
<keyword evidence="7" id="KW-0234">DNA repair</keyword>
<dbReference type="InterPro" id="IPR032885">
    <property type="entry name" value="Mre11_archaea-type"/>
</dbReference>
<dbReference type="GO" id="GO:0004519">
    <property type="term" value="F:endonuclease activity"/>
    <property type="evidence" value="ECO:0007669"/>
    <property type="project" value="UniProtKB-KW"/>
</dbReference>
<keyword evidence="3" id="KW-0255">Endonuclease</keyword>
<keyword evidence="6" id="KW-0269">Exonuclease</keyword>
<dbReference type="Gene3D" id="3.60.21.10">
    <property type="match status" value="1"/>
</dbReference>
<evidence type="ECO:0000256" key="1">
    <source>
        <dbReference type="ARBA" id="ARBA00022722"/>
    </source>
</evidence>
<protein>
    <submittedName>
        <fullName evidence="10">Metallophosphoesterase</fullName>
    </submittedName>
</protein>
<dbReference type="InterPro" id="IPR041796">
    <property type="entry name" value="Mre11_N"/>
</dbReference>
<dbReference type="InterPro" id="IPR029052">
    <property type="entry name" value="Metallo-depent_PP-like"/>
</dbReference>
<name>E8T689_THEA1</name>
<keyword evidence="8" id="KW-0464">Manganese</keyword>
<dbReference type="RefSeq" id="WP_013537459.1">
    <property type="nucleotide sequence ID" value="NC_014926.1"/>
</dbReference>
<evidence type="ECO:0000313" key="11">
    <source>
        <dbReference type="Proteomes" id="UP000006362"/>
    </source>
</evidence>
<dbReference type="SUPFAM" id="SSF56300">
    <property type="entry name" value="Metallo-dependent phosphatases"/>
    <property type="match status" value="1"/>
</dbReference>
<dbReference type="HAMAP" id="MF_02044">
    <property type="entry name" value="Mre11"/>
    <property type="match status" value="1"/>
</dbReference>
<dbReference type="InterPro" id="IPR004843">
    <property type="entry name" value="Calcineurin-like_PHP"/>
</dbReference>
<evidence type="ECO:0000256" key="3">
    <source>
        <dbReference type="ARBA" id="ARBA00022759"/>
    </source>
</evidence>
<evidence type="ECO:0000259" key="9">
    <source>
        <dbReference type="Pfam" id="PF00149"/>
    </source>
</evidence>
<evidence type="ECO:0000256" key="7">
    <source>
        <dbReference type="ARBA" id="ARBA00023204"/>
    </source>
</evidence>
<keyword evidence="1" id="KW-0540">Nuclease</keyword>
<evidence type="ECO:0000313" key="10">
    <source>
        <dbReference type="EMBL" id="ADU96673.1"/>
    </source>
</evidence>
<dbReference type="STRING" id="648996.Theam_0706"/>
<evidence type="ECO:0000256" key="8">
    <source>
        <dbReference type="ARBA" id="ARBA00023211"/>
    </source>
</evidence>
<dbReference type="Pfam" id="PF00149">
    <property type="entry name" value="Metallophos"/>
    <property type="match status" value="1"/>
</dbReference>
<dbReference type="OrthoDB" id="9773856at2"/>
<gene>
    <name evidence="10" type="ordered locus">Theam_0706</name>
</gene>
<dbReference type="EMBL" id="CP002444">
    <property type="protein sequence ID" value="ADU96673.1"/>
    <property type="molecule type" value="Genomic_DNA"/>
</dbReference>
<feature type="domain" description="Calcineurin-like phosphoesterase" evidence="9">
    <location>
        <begin position="1"/>
        <end position="192"/>
    </location>
</feature>
<dbReference type="GO" id="GO:0004527">
    <property type="term" value="F:exonuclease activity"/>
    <property type="evidence" value="ECO:0007669"/>
    <property type="project" value="UniProtKB-KW"/>
</dbReference>
<evidence type="ECO:0000256" key="4">
    <source>
        <dbReference type="ARBA" id="ARBA00022763"/>
    </source>
</evidence>
<keyword evidence="4" id="KW-0227">DNA damage</keyword>
<keyword evidence="11" id="KW-1185">Reference proteome</keyword>
<dbReference type="CDD" id="cd00840">
    <property type="entry name" value="MPP_Mre11_N"/>
    <property type="match status" value="1"/>
</dbReference>